<dbReference type="PANTHER" id="PTHR21091:SF169">
    <property type="entry name" value="UROPORPHYRINOGEN DECARBOXYLASE"/>
    <property type="match status" value="1"/>
</dbReference>
<evidence type="ECO:0000256" key="2">
    <source>
        <dbReference type="ARBA" id="ARBA00009935"/>
    </source>
</evidence>
<evidence type="ECO:0000256" key="6">
    <source>
        <dbReference type="ARBA" id="ARBA00023244"/>
    </source>
</evidence>
<dbReference type="RefSeq" id="WP_379955883.1">
    <property type="nucleotide sequence ID" value="NZ_JAUYVI010000004.1"/>
</dbReference>
<feature type="binding site" evidence="7">
    <location>
        <begin position="25"/>
        <end position="29"/>
    </location>
    <ligand>
        <name>substrate</name>
    </ligand>
</feature>
<evidence type="ECO:0000256" key="1">
    <source>
        <dbReference type="ARBA" id="ARBA00004804"/>
    </source>
</evidence>
<comment type="catalytic activity">
    <reaction evidence="7 8">
        <text>uroporphyrinogen III + 4 H(+) = coproporphyrinogen III + 4 CO2</text>
        <dbReference type="Rhea" id="RHEA:19865"/>
        <dbReference type="ChEBI" id="CHEBI:15378"/>
        <dbReference type="ChEBI" id="CHEBI:16526"/>
        <dbReference type="ChEBI" id="CHEBI:57308"/>
        <dbReference type="ChEBI" id="CHEBI:57309"/>
        <dbReference type="EC" id="4.1.1.37"/>
    </reaction>
</comment>
<evidence type="ECO:0000313" key="12">
    <source>
        <dbReference type="EMBL" id="MDQ7248400.1"/>
    </source>
</evidence>
<dbReference type="PROSITE" id="PS00906">
    <property type="entry name" value="UROD_1"/>
    <property type="match status" value="1"/>
</dbReference>
<dbReference type="SUPFAM" id="SSF51726">
    <property type="entry name" value="UROD/MetE-like"/>
    <property type="match status" value="1"/>
</dbReference>
<evidence type="ECO:0000259" key="10">
    <source>
        <dbReference type="PROSITE" id="PS00906"/>
    </source>
</evidence>
<feature type="binding site" evidence="7">
    <location>
        <position position="75"/>
    </location>
    <ligand>
        <name>substrate</name>
    </ligand>
</feature>
<feature type="domain" description="Uroporphyrinogen decarboxylase (URO-D)" evidence="10">
    <location>
        <begin position="20"/>
        <end position="29"/>
    </location>
</feature>
<keyword evidence="5 7" id="KW-0456">Lyase</keyword>
<name>A0ABU0YMM9_9PROT</name>
<keyword evidence="7" id="KW-0963">Cytoplasm</keyword>
<feature type="site" description="Transition state stabilizer" evidence="7">
    <location>
        <position position="75"/>
    </location>
</feature>
<proteinExistence type="inferred from homology"/>
<comment type="pathway">
    <text evidence="1 7 8">Porphyrin-containing compound metabolism; protoporphyrin-IX biosynthesis; coproporphyrinogen-III from 5-aminolevulinate: step 4/4.</text>
</comment>
<comment type="caution">
    <text evidence="7">Lacks conserved residue(s) required for the propagation of feature annotation.</text>
</comment>
<feature type="binding site" evidence="7">
    <location>
        <position position="151"/>
    </location>
    <ligand>
        <name>substrate</name>
    </ligand>
</feature>
<sequence length="344" mass="38047">MTHPKTLVETLHGRKGDRTPIWLMRQAGRYLPEYRALRAEAKNFLDFCFTPDLAVEATLQPIRRYDLDAAILFSDILVVPYGLGQKVWFEEGIGPLLDPIVDTEALKGFETTRMIEALQPVYETLRRLKQELPADRTLIGFAGAPWTLTSYMIEGGSSRDFAKAKLWAYGRPDSFQKLIDLLVDAVAAHLEAQVAAGAEVLQIFDSWAGALDSAAMRRWSLEPIRAIVTRLKRTAPGVPVIVFPRGVGTGYRDFAEAGVGDAISLDQHIDPVWARDAVQRKCVVQGNLDPRWLVVGGEGMRTAIHGILDALGRGPLVFNLGHGCVPETPPEHVAELIATVRAYR</sequence>
<evidence type="ECO:0000256" key="9">
    <source>
        <dbReference type="RuleBase" id="RU004169"/>
    </source>
</evidence>
<dbReference type="Proteomes" id="UP001230156">
    <property type="component" value="Unassembled WGS sequence"/>
</dbReference>
<dbReference type="EC" id="4.1.1.37" evidence="3 7"/>
<comment type="subcellular location">
    <subcellularLocation>
        <location evidence="7">Cytoplasm</location>
    </subcellularLocation>
</comment>
<evidence type="ECO:0000313" key="13">
    <source>
        <dbReference type="Proteomes" id="UP001230156"/>
    </source>
</evidence>
<dbReference type="PROSITE" id="PS00907">
    <property type="entry name" value="UROD_2"/>
    <property type="match status" value="1"/>
</dbReference>
<evidence type="ECO:0000256" key="8">
    <source>
        <dbReference type="RuleBase" id="RU000554"/>
    </source>
</evidence>
<dbReference type="InterPro" id="IPR000257">
    <property type="entry name" value="Uroporphyrinogen_deCOase"/>
</dbReference>
<feature type="binding site" evidence="7">
    <location>
        <position position="206"/>
    </location>
    <ligand>
        <name>substrate</name>
    </ligand>
</feature>
<accession>A0ABU0YMM9</accession>
<keyword evidence="13" id="KW-1185">Reference proteome</keyword>
<reference evidence="13" key="1">
    <citation type="submission" date="2023-08" db="EMBL/GenBank/DDBJ databases">
        <title>Rhodospirillaceae gen. nov., a novel taxon isolated from the Yangtze River Yuezi River estuary sludge.</title>
        <authorList>
            <person name="Ruan L."/>
        </authorList>
    </citation>
    <scope>NUCLEOTIDE SEQUENCE [LARGE SCALE GENOMIC DNA]</scope>
    <source>
        <strain evidence="13">R-7</strain>
    </source>
</reference>
<dbReference type="InterPro" id="IPR006361">
    <property type="entry name" value="Uroporphyrinogen_deCO2ase_HemE"/>
</dbReference>
<dbReference type="HAMAP" id="MF_00218">
    <property type="entry name" value="URO_D"/>
    <property type="match status" value="1"/>
</dbReference>
<comment type="caution">
    <text evidence="12">The sequence shown here is derived from an EMBL/GenBank/DDBJ whole genome shotgun (WGS) entry which is preliminary data.</text>
</comment>
<dbReference type="Gene3D" id="3.20.20.210">
    <property type="match status" value="1"/>
</dbReference>
<dbReference type="NCBIfam" id="TIGR01464">
    <property type="entry name" value="hemE"/>
    <property type="match status" value="1"/>
</dbReference>
<dbReference type="CDD" id="cd00717">
    <property type="entry name" value="URO-D"/>
    <property type="match status" value="1"/>
</dbReference>
<protein>
    <recommendedName>
        <fullName evidence="3 7">Uroporphyrinogen decarboxylase</fullName>
        <shortName evidence="7">UPD</shortName>
        <shortName evidence="7">URO-D</shortName>
        <ecNumber evidence="3 7">4.1.1.37</ecNumber>
    </recommendedName>
</protein>
<gene>
    <name evidence="7 12" type="primary">hemE</name>
    <name evidence="12" type="ORF">Q8A70_12020</name>
</gene>
<keyword evidence="4 7" id="KW-0210">Decarboxylase</keyword>
<comment type="similarity">
    <text evidence="2 7 9">Belongs to the uroporphyrinogen decarboxylase family.</text>
</comment>
<evidence type="ECO:0000256" key="3">
    <source>
        <dbReference type="ARBA" id="ARBA00012288"/>
    </source>
</evidence>
<dbReference type="GO" id="GO:0004853">
    <property type="term" value="F:uroporphyrinogen decarboxylase activity"/>
    <property type="evidence" value="ECO:0007669"/>
    <property type="project" value="UniProtKB-EC"/>
</dbReference>
<evidence type="ECO:0000256" key="4">
    <source>
        <dbReference type="ARBA" id="ARBA00022793"/>
    </source>
</evidence>
<comment type="function">
    <text evidence="7">Catalyzes the decarboxylation of four acetate groups of uroporphyrinogen-III to yield coproporphyrinogen-III.</text>
</comment>
<dbReference type="InterPro" id="IPR038071">
    <property type="entry name" value="UROD/MetE-like_sf"/>
</dbReference>
<evidence type="ECO:0000256" key="5">
    <source>
        <dbReference type="ARBA" id="ARBA00023239"/>
    </source>
</evidence>
<dbReference type="Pfam" id="PF01208">
    <property type="entry name" value="URO-D"/>
    <property type="match status" value="1"/>
</dbReference>
<organism evidence="12 13">
    <name type="scientific">Dongia sedimenti</name>
    <dbReference type="NCBI Taxonomy" id="3064282"/>
    <lineage>
        <taxon>Bacteria</taxon>
        <taxon>Pseudomonadati</taxon>
        <taxon>Pseudomonadota</taxon>
        <taxon>Alphaproteobacteria</taxon>
        <taxon>Rhodospirillales</taxon>
        <taxon>Dongiaceae</taxon>
        <taxon>Dongia</taxon>
    </lineage>
</organism>
<keyword evidence="6 7" id="KW-0627">Porphyrin biosynthesis</keyword>
<feature type="domain" description="Uroporphyrinogen decarboxylase (URO-D)" evidence="11">
    <location>
        <begin position="139"/>
        <end position="155"/>
    </location>
</feature>
<dbReference type="EMBL" id="JAUYVI010000004">
    <property type="protein sequence ID" value="MDQ7248400.1"/>
    <property type="molecule type" value="Genomic_DNA"/>
</dbReference>
<comment type="subunit">
    <text evidence="7">Homodimer.</text>
</comment>
<evidence type="ECO:0000259" key="11">
    <source>
        <dbReference type="PROSITE" id="PS00907"/>
    </source>
</evidence>
<feature type="binding site" evidence="7">
    <location>
        <position position="322"/>
    </location>
    <ligand>
        <name>substrate</name>
    </ligand>
</feature>
<evidence type="ECO:0000256" key="7">
    <source>
        <dbReference type="HAMAP-Rule" id="MF_00218"/>
    </source>
</evidence>
<dbReference type="PANTHER" id="PTHR21091">
    <property type="entry name" value="METHYLTETRAHYDROFOLATE:HOMOCYSTEINE METHYLTRANSFERASE RELATED"/>
    <property type="match status" value="1"/>
</dbReference>